<dbReference type="PROSITE" id="PS50279">
    <property type="entry name" value="BPTI_KUNITZ_2"/>
    <property type="match status" value="1"/>
</dbReference>
<dbReference type="GeneTree" id="ENSGT00940000156753"/>
<dbReference type="InterPro" id="IPR008197">
    <property type="entry name" value="WAP_dom"/>
</dbReference>
<proteinExistence type="predicted"/>
<dbReference type="InterPro" id="IPR020901">
    <property type="entry name" value="Prtase_inh_Kunz-CS"/>
</dbReference>
<dbReference type="PANTHER" id="PTHR46751:SF1">
    <property type="entry name" value="WAP FOUR-DISULFIDE CORE DOMAIN PROTEIN 6A"/>
    <property type="match status" value="1"/>
</dbReference>
<dbReference type="PROSITE" id="PS51390">
    <property type="entry name" value="WAP"/>
    <property type="match status" value="1"/>
</dbReference>
<reference evidence="4" key="2">
    <citation type="submission" date="2025-08" db="UniProtKB">
        <authorList>
            <consortium name="Ensembl"/>
        </authorList>
    </citation>
    <scope>IDENTIFICATION</scope>
</reference>
<dbReference type="PANTHER" id="PTHR46751">
    <property type="entry name" value="EPPIN"/>
    <property type="match status" value="1"/>
</dbReference>
<dbReference type="SUPFAM" id="SSF57256">
    <property type="entry name" value="Elafin-like"/>
    <property type="match status" value="1"/>
</dbReference>
<dbReference type="OMA" id="CPKVKVH"/>
<evidence type="ECO:0000313" key="5">
    <source>
        <dbReference type="Proteomes" id="UP000314987"/>
    </source>
</evidence>
<dbReference type="Pfam" id="PF00095">
    <property type="entry name" value="WAP"/>
    <property type="match status" value="1"/>
</dbReference>
<dbReference type="Proteomes" id="UP000314987">
    <property type="component" value="Unassembled WGS sequence"/>
</dbReference>
<evidence type="ECO:0000259" key="3">
    <source>
        <dbReference type="PROSITE" id="PS51390"/>
    </source>
</evidence>
<dbReference type="Ensembl" id="ENSVURT00010037280.1">
    <property type="protein sequence ID" value="ENSVURP00010032751.1"/>
    <property type="gene ID" value="ENSVURG00010024975.1"/>
</dbReference>
<dbReference type="PRINTS" id="PR00759">
    <property type="entry name" value="BASICPTASE"/>
</dbReference>
<name>A0A4X2MDI0_VOMUR</name>
<keyword evidence="5" id="KW-1185">Reference proteome</keyword>
<dbReference type="InterPro" id="IPR036645">
    <property type="entry name" value="Elafin-like_sf"/>
</dbReference>
<reference evidence="4" key="3">
    <citation type="submission" date="2025-09" db="UniProtKB">
        <authorList>
            <consortium name="Ensembl"/>
        </authorList>
    </citation>
    <scope>IDENTIFICATION</scope>
</reference>
<dbReference type="InterPro" id="IPR036880">
    <property type="entry name" value="Kunitz_BPTI_sf"/>
</dbReference>
<reference evidence="5" key="1">
    <citation type="submission" date="2018-12" db="EMBL/GenBank/DDBJ databases">
        <authorList>
            <person name="Yazar S."/>
        </authorList>
    </citation>
    <scope>NUCLEOTIDE SEQUENCE [LARGE SCALE GENOMIC DNA]</scope>
</reference>
<evidence type="ECO:0008006" key="6">
    <source>
        <dbReference type="Google" id="ProtNLM"/>
    </source>
</evidence>
<dbReference type="AlphaFoldDB" id="A0A4X2MDI0"/>
<dbReference type="GO" id="GO:0005615">
    <property type="term" value="C:extracellular space"/>
    <property type="evidence" value="ECO:0007669"/>
    <property type="project" value="TreeGrafter"/>
</dbReference>
<evidence type="ECO:0000256" key="1">
    <source>
        <dbReference type="ARBA" id="ARBA00023157"/>
    </source>
</evidence>
<feature type="domain" description="WAP" evidence="3">
    <location>
        <begin position="25"/>
        <end position="73"/>
    </location>
</feature>
<protein>
    <recommendedName>
        <fullName evidence="6">BPTI/Kunitz inhibitor domain-containing protein</fullName>
    </recommendedName>
</protein>
<sequence>MKSLYKLTATVTPVNIPSFYLSLFSQSFPPVKCPHINFKCVFRERNSCTKDSHCEHDEKCCMLGCGKKCYNPFEAICKLHVEKGPCGMSLLHWWYNSTSQTCQEFNYGGCFGNNNNFQTQEICWAICKALGEAMEPSQPYPNSWH</sequence>
<accession>A0A4X2MDI0</accession>
<dbReference type="PROSITE" id="PS00280">
    <property type="entry name" value="BPTI_KUNITZ_1"/>
    <property type="match status" value="1"/>
</dbReference>
<organism evidence="4 5">
    <name type="scientific">Vombatus ursinus</name>
    <name type="common">Common wombat</name>
    <dbReference type="NCBI Taxonomy" id="29139"/>
    <lineage>
        <taxon>Eukaryota</taxon>
        <taxon>Metazoa</taxon>
        <taxon>Chordata</taxon>
        <taxon>Craniata</taxon>
        <taxon>Vertebrata</taxon>
        <taxon>Euteleostomi</taxon>
        <taxon>Mammalia</taxon>
        <taxon>Metatheria</taxon>
        <taxon>Diprotodontia</taxon>
        <taxon>Vombatidae</taxon>
        <taxon>Vombatus</taxon>
    </lineage>
</organism>
<dbReference type="InterPro" id="IPR051388">
    <property type="entry name" value="Serpin_venom_toxin"/>
</dbReference>
<dbReference type="InterPro" id="IPR002223">
    <property type="entry name" value="Kunitz_BPTI"/>
</dbReference>
<dbReference type="GO" id="GO:0004867">
    <property type="term" value="F:serine-type endopeptidase inhibitor activity"/>
    <property type="evidence" value="ECO:0007669"/>
    <property type="project" value="InterPro"/>
</dbReference>
<dbReference type="Gene3D" id="4.10.410.10">
    <property type="entry name" value="Pancreatic trypsin inhibitor Kunitz domain"/>
    <property type="match status" value="1"/>
</dbReference>
<evidence type="ECO:0000313" key="4">
    <source>
        <dbReference type="Ensembl" id="ENSVURP00010032751.1"/>
    </source>
</evidence>
<dbReference type="Gene3D" id="4.10.75.10">
    <property type="entry name" value="Elafin-like"/>
    <property type="match status" value="1"/>
</dbReference>
<keyword evidence="1" id="KW-1015">Disulfide bond</keyword>
<evidence type="ECO:0000259" key="2">
    <source>
        <dbReference type="PROSITE" id="PS50279"/>
    </source>
</evidence>
<dbReference type="STRING" id="29139.ENSVURP00010032751"/>
<dbReference type="SMART" id="SM00131">
    <property type="entry name" value="KU"/>
    <property type="match status" value="1"/>
</dbReference>
<dbReference type="Pfam" id="PF00014">
    <property type="entry name" value="Kunitz_BPTI"/>
    <property type="match status" value="1"/>
</dbReference>
<dbReference type="SUPFAM" id="SSF57362">
    <property type="entry name" value="BPTI-like"/>
    <property type="match status" value="1"/>
</dbReference>
<dbReference type="SMART" id="SM00217">
    <property type="entry name" value="WAP"/>
    <property type="match status" value="1"/>
</dbReference>
<feature type="domain" description="BPTI/Kunitz inhibitor" evidence="2">
    <location>
        <begin position="77"/>
        <end position="127"/>
    </location>
</feature>